<evidence type="ECO:0000313" key="2">
    <source>
        <dbReference type="Proteomes" id="UP001168540"/>
    </source>
</evidence>
<evidence type="ECO:0008006" key="3">
    <source>
        <dbReference type="Google" id="ProtNLM"/>
    </source>
</evidence>
<protein>
    <recommendedName>
        <fullName evidence="3">Lipoprotein</fullName>
    </recommendedName>
</protein>
<evidence type="ECO:0000313" key="1">
    <source>
        <dbReference type="EMBL" id="MDN0075338.1"/>
    </source>
</evidence>
<dbReference type="EMBL" id="JAUEDK010000016">
    <property type="protein sequence ID" value="MDN0075338.1"/>
    <property type="molecule type" value="Genomic_DNA"/>
</dbReference>
<dbReference type="RefSeq" id="WP_289829944.1">
    <property type="nucleotide sequence ID" value="NZ_JAUEDK010000016.1"/>
</dbReference>
<dbReference type="Proteomes" id="UP001168540">
    <property type="component" value="Unassembled WGS sequence"/>
</dbReference>
<proteinExistence type="predicted"/>
<sequence length="203" mass="21519">MLASATALTACGKQDTAKVQEAASSAIGETHKALQAASTPLADIKKEASTAASKAKQKLDALAASSPAIGGAVDSLKGIAKATQKAGQWALLQTEIGKYPNDIKLYDNSAITPDLKALLGDKFATFKKNMEVSGPLQRERILYVLGNRKHHGGKDAAYLLIDTENQKLEVGLWEKGKLTTYASPGEPLFKPKDVLTTIQNNQG</sequence>
<gene>
    <name evidence="1" type="ORF">QU481_10595</name>
</gene>
<reference evidence="1" key="1">
    <citation type="submission" date="2023-06" db="EMBL/GenBank/DDBJ databases">
        <authorList>
            <person name="Zhang S."/>
        </authorList>
    </citation>
    <scope>NUCLEOTIDE SEQUENCE</scope>
    <source>
        <strain evidence="1">SG2303</strain>
    </source>
</reference>
<accession>A0ABT7XNT0</accession>
<comment type="caution">
    <text evidence="1">The sequence shown here is derived from an EMBL/GenBank/DDBJ whole genome shotgun (WGS) entry which is preliminary data.</text>
</comment>
<name>A0ABT7XNT0_9NEIS</name>
<organism evidence="1 2">
    <name type="scientific">Crenobacter oryzisoli</name>
    <dbReference type="NCBI Taxonomy" id="3056844"/>
    <lineage>
        <taxon>Bacteria</taxon>
        <taxon>Pseudomonadati</taxon>
        <taxon>Pseudomonadota</taxon>
        <taxon>Betaproteobacteria</taxon>
        <taxon>Neisseriales</taxon>
        <taxon>Neisseriaceae</taxon>
        <taxon>Crenobacter</taxon>
    </lineage>
</organism>
<keyword evidence="2" id="KW-1185">Reference proteome</keyword>